<keyword evidence="1" id="KW-0732">Signal</keyword>
<evidence type="ECO:0000256" key="1">
    <source>
        <dbReference type="SAM" id="SignalP"/>
    </source>
</evidence>
<dbReference type="Proteomes" id="UP000219193">
    <property type="component" value="Unassembled WGS sequence"/>
</dbReference>
<sequence>MRMKKQLFAVLTGLLLLSACDDNNSSEEVTATPVAVKDSLTTIEGEFIYLADAAVLKGRNFIYGVELDSVSLRLADSIAPLKRDEFHMIPVKIRGKVLRNPGGKGWEEVVKISEILEITADPATEAAPQVNKDLDKP</sequence>
<dbReference type="EMBL" id="OCMF01000001">
    <property type="protein sequence ID" value="SOC79130.1"/>
    <property type="molecule type" value="Genomic_DNA"/>
</dbReference>
<organism evidence="2 3">
    <name type="scientific">Salinimicrobium sediminis</name>
    <dbReference type="NCBI Taxonomy" id="1343891"/>
    <lineage>
        <taxon>Bacteria</taxon>
        <taxon>Pseudomonadati</taxon>
        <taxon>Bacteroidota</taxon>
        <taxon>Flavobacteriia</taxon>
        <taxon>Flavobacteriales</taxon>
        <taxon>Flavobacteriaceae</taxon>
        <taxon>Salinimicrobium</taxon>
    </lineage>
</organism>
<evidence type="ECO:0000313" key="2">
    <source>
        <dbReference type="EMBL" id="SOC79130.1"/>
    </source>
</evidence>
<gene>
    <name evidence="2" type="ORF">SAMN06296241_0650</name>
</gene>
<protein>
    <submittedName>
        <fullName evidence="2">Uncharacterized protein</fullName>
    </submittedName>
</protein>
<accession>A0A285X188</accession>
<evidence type="ECO:0000313" key="3">
    <source>
        <dbReference type="Proteomes" id="UP000219193"/>
    </source>
</evidence>
<reference evidence="3" key="1">
    <citation type="submission" date="2017-09" db="EMBL/GenBank/DDBJ databases">
        <authorList>
            <person name="Varghese N."/>
            <person name="Submissions S."/>
        </authorList>
    </citation>
    <scope>NUCLEOTIDE SEQUENCE [LARGE SCALE GENOMIC DNA]</scope>
    <source>
        <strain evidence="3">CGMCC 1.12641</strain>
    </source>
</reference>
<feature type="signal peptide" evidence="1">
    <location>
        <begin position="1"/>
        <end position="21"/>
    </location>
</feature>
<dbReference type="AlphaFoldDB" id="A0A285X188"/>
<feature type="chain" id="PRO_5012899696" evidence="1">
    <location>
        <begin position="22"/>
        <end position="137"/>
    </location>
</feature>
<name>A0A285X188_9FLAO</name>
<proteinExistence type="predicted"/>
<keyword evidence="3" id="KW-1185">Reference proteome</keyword>
<dbReference type="PROSITE" id="PS51257">
    <property type="entry name" value="PROKAR_LIPOPROTEIN"/>
    <property type="match status" value="1"/>
</dbReference>